<dbReference type="InterPro" id="IPR001451">
    <property type="entry name" value="Hexapep"/>
</dbReference>
<organism evidence="20 21">
    <name type="scientific">Campylobacter hyointestinalis subsp. hyointestinalis</name>
    <dbReference type="NCBI Taxonomy" id="91352"/>
    <lineage>
        <taxon>Bacteria</taxon>
        <taxon>Pseudomonadati</taxon>
        <taxon>Campylobacterota</taxon>
        <taxon>Epsilonproteobacteria</taxon>
        <taxon>Campylobacterales</taxon>
        <taxon>Campylobacteraceae</taxon>
        <taxon>Campylobacter</taxon>
    </lineage>
</organism>
<comment type="similarity">
    <text evidence="2 18">In the C-terminal section; belongs to the transferase hexapeptide repeat family.</text>
</comment>
<evidence type="ECO:0000256" key="5">
    <source>
        <dbReference type="ARBA" id="ARBA00022679"/>
    </source>
</evidence>
<feature type="binding site" evidence="18">
    <location>
        <position position="75"/>
    </location>
    <ligand>
        <name>UDP-N-acetyl-alpha-D-glucosamine</name>
        <dbReference type="ChEBI" id="CHEBI:57705"/>
    </ligand>
</feature>
<reference evidence="20 21" key="1">
    <citation type="submission" date="2015-11" db="EMBL/GenBank/DDBJ databases">
        <authorList>
            <consortium name="Pathogen Informatics"/>
        </authorList>
    </citation>
    <scope>NUCLEOTIDE SEQUENCE [LARGE SCALE GENOMIC DNA]</scope>
    <source>
        <strain evidence="20 21">006A-0059</strain>
    </source>
</reference>
<dbReference type="GO" id="GO:0008360">
    <property type="term" value="P:regulation of cell shape"/>
    <property type="evidence" value="ECO:0007669"/>
    <property type="project" value="UniProtKB-KW"/>
</dbReference>
<feature type="binding site" evidence="18">
    <location>
        <begin position="82"/>
        <end position="83"/>
    </location>
    <ligand>
        <name>UDP-N-acetyl-alpha-D-glucosamine</name>
        <dbReference type="ChEBI" id="CHEBI:57705"/>
    </ligand>
</feature>
<evidence type="ECO:0000256" key="2">
    <source>
        <dbReference type="ARBA" id="ARBA00007707"/>
    </source>
</evidence>
<dbReference type="InterPro" id="IPR011004">
    <property type="entry name" value="Trimer_LpxA-like_sf"/>
</dbReference>
<dbReference type="GO" id="GO:0019134">
    <property type="term" value="F:glucosamine-1-phosphate N-acetyltransferase activity"/>
    <property type="evidence" value="ECO:0007669"/>
    <property type="project" value="UniProtKB-UniRule"/>
</dbReference>
<evidence type="ECO:0000256" key="1">
    <source>
        <dbReference type="ARBA" id="ARBA00004496"/>
    </source>
</evidence>
<feature type="binding site" evidence="18">
    <location>
        <position position="399"/>
    </location>
    <ligand>
        <name>acetyl-CoA</name>
        <dbReference type="ChEBI" id="CHEBI:57288"/>
    </ligand>
</feature>
<dbReference type="SUPFAM" id="SSF53448">
    <property type="entry name" value="Nucleotide-diphospho-sugar transferases"/>
    <property type="match status" value="1"/>
</dbReference>
<dbReference type="InterPro" id="IPR029044">
    <property type="entry name" value="Nucleotide-diphossugar_trans"/>
</dbReference>
<dbReference type="PANTHER" id="PTHR43584:SF3">
    <property type="entry name" value="BIFUNCTIONAL PROTEIN GLMU"/>
    <property type="match status" value="1"/>
</dbReference>
<dbReference type="GO" id="GO:0003977">
    <property type="term" value="F:UDP-N-acetylglucosamine diphosphorylase activity"/>
    <property type="evidence" value="ECO:0007669"/>
    <property type="project" value="UniProtKB-UniRule"/>
</dbReference>
<keyword evidence="10 18" id="KW-0133">Cell shape</keyword>
<comment type="pathway">
    <text evidence="18">Bacterial outer membrane biogenesis; LPS lipid A biosynthesis.</text>
</comment>
<keyword evidence="9 18" id="KW-0460">Magnesium</keyword>
<name>A0A0S4R8G3_CAMHY</name>
<comment type="pathway">
    <text evidence="18">Nucleotide-sugar biosynthesis; UDP-N-acetyl-alpha-D-glucosamine biosynthesis; N-acetyl-alpha-D-glucosamine 1-phosphate from alpha-D-glucosamine 6-phosphate (route II): step 2/2.</text>
</comment>
<comment type="pathway">
    <text evidence="18">Nucleotide-sugar biosynthesis; UDP-N-acetyl-alpha-D-glucosamine biosynthesis; UDP-N-acetyl-alpha-D-glucosamine from N-acetyl-alpha-D-glucosamine 1-phosphate: step 1/1.</text>
</comment>
<gene>
    <name evidence="18 20" type="primary">glmU</name>
    <name evidence="20" type="ORF">ERS686654_00245</name>
</gene>
<evidence type="ECO:0000313" key="20">
    <source>
        <dbReference type="EMBL" id="CUU70413.1"/>
    </source>
</evidence>
<evidence type="ECO:0000256" key="6">
    <source>
        <dbReference type="ARBA" id="ARBA00022695"/>
    </source>
</evidence>
<dbReference type="EC" id="2.3.1.157" evidence="18"/>
<evidence type="ECO:0000256" key="4">
    <source>
        <dbReference type="ARBA" id="ARBA00022490"/>
    </source>
</evidence>
<evidence type="ECO:0000256" key="17">
    <source>
        <dbReference type="ARBA" id="ARBA00049628"/>
    </source>
</evidence>
<evidence type="ECO:0000313" key="21">
    <source>
        <dbReference type="Proteomes" id="UP000052237"/>
    </source>
</evidence>
<dbReference type="RefSeq" id="WP_059426867.1">
    <property type="nucleotide sequence ID" value="NZ_FAUT01000001.1"/>
</dbReference>
<dbReference type="Pfam" id="PF12804">
    <property type="entry name" value="NTP_transf_3"/>
    <property type="match status" value="1"/>
</dbReference>
<evidence type="ECO:0000256" key="16">
    <source>
        <dbReference type="ARBA" id="ARBA00048493"/>
    </source>
</evidence>
<evidence type="ECO:0000256" key="14">
    <source>
        <dbReference type="ARBA" id="ARBA00023316"/>
    </source>
</evidence>
<keyword evidence="4 18" id="KW-0963">Cytoplasm</keyword>
<feature type="binding site" evidence="18">
    <location>
        <begin position="9"/>
        <end position="12"/>
    </location>
    <ligand>
        <name>UDP-N-acetyl-alpha-D-glucosamine</name>
        <dbReference type="ChEBI" id="CHEBI:57705"/>
    </ligand>
</feature>
<feature type="binding site" evidence="18">
    <location>
        <position position="342"/>
    </location>
    <ligand>
        <name>UDP-N-acetyl-alpha-D-glucosamine</name>
        <dbReference type="ChEBI" id="CHEBI:57705"/>
    </ligand>
</feature>
<feature type="binding site" evidence="18">
    <location>
        <position position="224"/>
    </location>
    <ligand>
        <name>Mg(2+)</name>
        <dbReference type="ChEBI" id="CHEBI:18420"/>
    </ligand>
</feature>
<dbReference type="GO" id="GO:0000902">
    <property type="term" value="P:cell morphogenesis"/>
    <property type="evidence" value="ECO:0007669"/>
    <property type="project" value="UniProtKB-UniRule"/>
</dbReference>
<dbReference type="EC" id="2.7.7.23" evidence="18"/>
<feature type="domain" description="MobA-like NTP transferase" evidence="19">
    <location>
        <begin position="7"/>
        <end position="122"/>
    </location>
</feature>
<dbReference type="EMBL" id="FAVB01000001">
    <property type="protein sequence ID" value="CUU70413.1"/>
    <property type="molecule type" value="Genomic_DNA"/>
</dbReference>
<comment type="subunit">
    <text evidence="18">Homotrimer.</text>
</comment>
<comment type="caution">
    <text evidence="20">The sequence shown here is derived from an EMBL/GenBank/DDBJ whole genome shotgun (WGS) entry which is preliminary data.</text>
</comment>
<dbReference type="UniPathway" id="UPA00113">
    <property type="reaction ID" value="UER00532"/>
</dbReference>
<evidence type="ECO:0000256" key="15">
    <source>
        <dbReference type="ARBA" id="ARBA00048247"/>
    </source>
</evidence>
<keyword evidence="7 18" id="KW-0479">Metal-binding</keyword>
<feature type="binding site" evidence="18">
    <location>
        <begin position="362"/>
        <end position="363"/>
    </location>
    <ligand>
        <name>acetyl-CoA</name>
        <dbReference type="ChEBI" id="CHEBI:57288"/>
    </ligand>
</feature>
<dbReference type="AlphaFoldDB" id="A0A0S4R8G3"/>
<feature type="binding site" evidence="18">
    <location>
        <position position="105"/>
    </location>
    <ligand>
        <name>Mg(2+)</name>
        <dbReference type="ChEBI" id="CHEBI:18420"/>
    </ligand>
</feature>
<feature type="binding site" evidence="18">
    <location>
        <position position="152"/>
    </location>
    <ligand>
        <name>UDP-N-acetyl-alpha-D-glucosamine</name>
        <dbReference type="ChEBI" id="CHEBI:57705"/>
    </ligand>
</feature>
<keyword evidence="11 18" id="KW-0573">Peptidoglycan synthesis</keyword>
<evidence type="ECO:0000256" key="7">
    <source>
        <dbReference type="ARBA" id="ARBA00022723"/>
    </source>
</evidence>
<comment type="caution">
    <text evidence="18">Lacks conserved residue(s) required for the propagation of feature annotation.</text>
</comment>
<dbReference type="GO" id="GO:0016020">
    <property type="term" value="C:membrane"/>
    <property type="evidence" value="ECO:0007669"/>
    <property type="project" value="GOC"/>
</dbReference>
<feature type="region of interest" description="Pyrophosphorylase" evidence="18">
    <location>
        <begin position="1"/>
        <end position="226"/>
    </location>
</feature>
<keyword evidence="13 18" id="KW-0012">Acyltransferase</keyword>
<feature type="binding site" evidence="18">
    <location>
        <position position="138"/>
    </location>
    <ligand>
        <name>UDP-N-acetyl-alpha-D-glucosamine</name>
        <dbReference type="ChEBI" id="CHEBI:57705"/>
    </ligand>
</feature>
<evidence type="ECO:0000256" key="13">
    <source>
        <dbReference type="ARBA" id="ARBA00023315"/>
    </source>
</evidence>
<comment type="cofactor">
    <cofactor evidence="18">
        <name>Mg(2+)</name>
        <dbReference type="ChEBI" id="CHEBI:18420"/>
    </cofactor>
    <text evidence="18">Binds 1 Mg(2+) ion per subunit.</text>
</comment>
<dbReference type="UniPathway" id="UPA00973"/>
<dbReference type="Pfam" id="PF00132">
    <property type="entry name" value="Hexapep"/>
    <property type="match status" value="1"/>
</dbReference>
<comment type="catalytic activity">
    <reaction evidence="15 18">
        <text>alpha-D-glucosamine 1-phosphate + acetyl-CoA = N-acetyl-alpha-D-glucosamine 1-phosphate + CoA + H(+)</text>
        <dbReference type="Rhea" id="RHEA:13725"/>
        <dbReference type="ChEBI" id="CHEBI:15378"/>
        <dbReference type="ChEBI" id="CHEBI:57287"/>
        <dbReference type="ChEBI" id="CHEBI:57288"/>
        <dbReference type="ChEBI" id="CHEBI:57776"/>
        <dbReference type="ChEBI" id="CHEBI:58516"/>
        <dbReference type="EC" id="2.3.1.157"/>
    </reaction>
</comment>
<feature type="region of interest" description="Linker" evidence="18">
    <location>
        <begin position="227"/>
        <end position="247"/>
    </location>
</feature>
<comment type="catalytic activity">
    <reaction evidence="16 18">
        <text>N-acetyl-alpha-D-glucosamine 1-phosphate + UTP + H(+) = UDP-N-acetyl-alpha-D-glucosamine + diphosphate</text>
        <dbReference type="Rhea" id="RHEA:13509"/>
        <dbReference type="ChEBI" id="CHEBI:15378"/>
        <dbReference type="ChEBI" id="CHEBI:33019"/>
        <dbReference type="ChEBI" id="CHEBI:46398"/>
        <dbReference type="ChEBI" id="CHEBI:57705"/>
        <dbReference type="ChEBI" id="CHEBI:57776"/>
        <dbReference type="EC" id="2.7.7.23"/>
    </reaction>
</comment>
<evidence type="ECO:0000259" key="19">
    <source>
        <dbReference type="Pfam" id="PF12804"/>
    </source>
</evidence>
<dbReference type="InterPro" id="IPR025877">
    <property type="entry name" value="MobA-like_NTP_Trfase"/>
</dbReference>
<comment type="similarity">
    <text evidence="3 18">In the N-terminal section; belongs to the N-acetylglucosamine-1-phosphate uridyltransferase family.</text>
</comment>
<dbReference type="InterPro" id="IPR050065">
    <property type="entry name" value="GlmU-like"/>
</dbReference>
<feature type="binding site" evidence="18">
    <location>
        <position position="167"/>
    </location>
    <ligand>
        <name>UDP-N-acetyl-alpha-D-glucosamine</name>
        <dbReference type="ChEBI" id="CHEBI:57705"/>
    </ligand>
</feature>
<feature type="binding site" evidence="18">
    <location>
        <position position="311"/>
    </location>
    <ligand>
        <name>UDP-N-acetyl-alpha-D-glucosamine</name>
        <dbReference type="ChEBI" id="CHEBI:57705"/>
    </ligand>
</feature>
<feature type="binding site" evidence="18">
    <location>
        <position position="224"/>
    </location>
    <ligand>
        <name>UDP-N-acetyl-alpha-D-glucosamine</name>
        <dbReference type="ChEBI" id="CHEBI:57705"/>
    </ligand>
</feature>
<dbReference type="GO" id="GO:0009252">
    <property type="term" value="P:peptidoglycan biosynthetic process"/>
    <property type="evidence" value="ECO:0007669"/>
    <property type="project" value="UniProtKB-UniRule"/>
</dbReference>
<dbReference type="NCBIfam" id="NF010939">
    <property type="entry name" value="PRK14359.1"/>
    <property type="match status" value="1"/>
</dbReference>
<comment type="subcellular location">
    <subcellularLocation>
        <location evidence="1 18">Cytoplasm</location>
    </subcellularLocation>
</comment>
<dbReference type="GO" id="GO:0009245">
    <property type="term" value="P:lipid A biosynthetic process"/>
    <property type="evidence" value="ECO:0007669"/>
    <property type="project" value="UniProtKB-UniRule"/>
</dbReference>
<evidence type="ECO:0000256" key="9">
    <source>
        <dbReference type="ARBA" id="ARBA00022842"/>
    </source>
</evidence>
<dbReference type="GO" id="GO:0005737">
    <property type="term" value="C:cytoplasm"/>
    <property type="evidence" value="ECO:0007669"/>
    <property type="project" value="UniProtKB-SubCell"/>
</dbReference>
<protein>
    <recommendedName>
        <fullName evidence="18">Bifunctional protein GlmU</fullName>
    </recommendedName>
    <domain>
        <recommendedName>
            <fullName evidence="18">UDP-N-acetylglucosamine pyrophosphorylase</fullName>
            <ecNumber evidence="18">2.7.7.23</ecNumber>
        </recommendedName>
        <alternativeName>
            <fullName evidence="18">N-acetylglucosamine-1-phosphate uridyltransferase</fullName>
        </alternativeName>
    </domain>
    <domain>
        <recommendedName>
            <fullName evidence="18">Glucosamine-1-phosphate N-acetyltransferase</fullName>
            <ecNumber evidence="18">2.3.1.157</ecNumber>
        </recommendedName>
    </domain>
</protein>
<dbReference type="Proteomes" id="UP000052237">
    <property type="component" value="Unassembled WGS sequence"/>
</dbReference>
<keyword evidence="21" id="KW-1185">Reference proteome</keyword>
<dbReference type="GO" id="GO:0071555">
    <property type="term" value="P:cell wall organization"/>
    <property type="evidence" value="ECO:0007669"/>
    <property type="project" value="UniProtKB-KW"/>
</dbReference>
<evidence type="ECO:0000256" key="12">
    <source>
        <dbReference type="ARBA" id="ARBA00023268"/>
    </source>
</evidence>
<comment type="function">
    <text evidence="17 18">Catalyzes the last two sequential reactions in the de novo biosynthetic pathway for UDP-N-acetylglucosamine (UDP-GlcNAc). The C-terminal domain catalyzes the transfer of acetyl group from acetyl coenzyme A to glucosamine-1-phosphate (GlcN-1-P) to produce N-acetylglucosamine-1-phosphate (GlcNAc-1-P), which is converted into UDP-GlcNAc by the transfer of uridine 5-monophosphate (from uridine 5-triphosphate), a reaction catalyzed by the N-terminal domain.</text>
</comment>
<keyword evidence="5 18" id="KW-0808">Transferase</keyword>
<feature type="binding site" evidence="18">
    <location>
        <position position="416"/>
    </location>
    <ligand>
        <name>acetyl-CoA</name>
        <dbReference type="ChEBI" id="CHEBI:57288"/>
    </ligand>
</feature>
<dbReference type="Gene3D" id="3.90.550.10">
    <property type="entry name" value="Spore Coat Polysaccharide Biosynthesis Protein SpsA, Chain A"/>
    <property type="match status" value="1"/>
</dbReference>
<evidence type="ECO:0000256" key="8">
    <source>
        <dbReference type="ARBA" id="ARBA00022737"/>
    </source>
</evidence>
<dbReference type="CDD" id="cd02540">
    <property type="entry name" value="GT2_GlmU_N_bac"/>
    <property type="match status" value="1"/>
</dbReference>
<keyword evidence="14 18" id="KW-0961">Cell wall biogenesis/degradation</keyword>
<dbReference type="InterPro" id="IPR038009">
    <property type="entry name" value="GlmU_C_LbH"/>
</dbReference>
<dbReference type="GO" id="GO:0000287">
    <property type="term" value="F:magnesium ion binding"/>
    <property type="evidence" value="ECO:0007669"/>
    <property type="project" value="UniProtKB-UniRule"/>
</dbReference>
<evidence type="ECO:0000256" key="3">
    <source>
        <dbReference type="ARBA" id="ARBA00007947"/>
    </source>
</evidence>
<feature type="region of interest" description="N-acetyltransferase" evidence="18">
    <location>
        <begin position="248"/>
        <end position="436"/>
    </location>
</feature>
<feature type="binding site" evidence="18">
    <location>
        <position position="328"/>
    </location>
    <ligand>
        <name>UDP-N-acetyl-alpha-D-glucosamine</name>
        <dbReference type="ChEBI" id="CHEBI:57705"/>
    </ligand>
</feature>
<evidence type="ECO:0000256" key="11">
    <source>
        <dbReference type="ARBA" id="ARBA00022984"/>
    </source>
</evidence>
<dbReference type="InterPro" id="IPR005882">
    <property type="entry name" value="Bifunctional_GlmU"/>
</dbReference>
<dbReference type="CDD" id="cd03353">
    <property type="entry name" value="LbH_GlmU_C"/>
    <property type="match status" value="1"/>
</dbReference>
<evidence type="ECO:0000256" key="18">
    <source>
        <dbReference type="HAMAP-Rule" id="MF_01631"/>
    </source>
</evidence>
<dbReference type="Gene3D" id="2.160.10.10">
    <property type="entry name" value="Hexapeptide repeat proteins"/>
    <property type="match status" value="1"/>
</dbReference>
<evidence type="ECO:0000256" key="10">
    <source>
        <dbReference type="ARBA" id="ARBA00022960"/>
    </source>
</evidence>
<keyword evidence="12 18" id="KW-0511">Multifunctional enzyme</keyword>
<sequence>MNDISIIILAAGNGTRMKSSKSKVLHELCGEPMITHILKKSYEITSDVRVVLSYQFEEVKSVVLAEFENTKICKQDTVNFPGTAGALRAAINDLNSKKTLIICGDMPLVQVNELKALCENSSDVTLSAFKAIDPNGYGRVITKDKKVVKIVEQKDANENEIKVDLCNAGAYCFDTNLLKDLIPLIKNNNASKEFYLTDAIELAINRGFSVSFSLVSEANFMGINDKFALSLAEEIMQNSIKEKLMKNGVIMHLPKTIFIDSRAKFEGECIIEPNVMIIGNSVIKNSVIKSGSVIEYSQVDSSDVGPMAHLRPNSKIKKTHIGNFVELKNANLDTVKAGHLSYLGDCDISSGTNIGCGTITCNYDGKKKYKTIIGKNVFIGSDTQLVAPVSIADDTLVAAGSTVTKDSNKGDLIITRNAQINKPMYFYKFFGKNDEK</sequence>
<keyword evidence="6 18" id="KW-0548">Nucleotidyltransferase</keyword>
<keyword evidence="8 18" id="KW-0677">Repeat</keyword>
<dbReference type="NCBIfam" id="TIGR01173">
    <property type="entry name" value="glmU"/>
    <property type="match status" value="1"/>
</dbReference>
<feature type="binding site" evidence="18">
    <location>
        <position position="381"/>
    </location>
    <ligand>
        <name>acetyl-CoA</name>
        <dbReference type="ChEBI" id="CHEBI:57288"/>
    </ligand>
</feature>
<dbReference type="SUPFAM" id="SSF51161">
    <property type="entry name" value="Trimeric LpxA-like enzymes"/>
    <property type="match status" value="1"/>
</dbReference>
<feature type="binding site" evidence="18">
    <location>
        <position position="23"/>
    </location>
    <ligand>
        <name>UDP-N-acetyl-alpha-D-glucosamine</name>
        <dbReference type="ChEBI" id="CHEBI:57705"/>
    </ligand>
</feature>
<dbReference type="PANTHER" id="PTHR43584">
    <property type="entry name" value="NUCLEOTIDYL TRANSFERASE"/>
    <property type="match status" value="1"/>
</dbReference>
<feature type="binding site" evidence="18">
    <location>
        <position position="353"/>
    </location>
    <ligand>
        <name>UDP-N-acetyl-alpha-D-glucosamine</name>
        <dbReference type="ChEBI" id="CHEBI:57705"/>
    </ligand>
</feature>
<dbReference type="GO" id="GO:0006048">
    <property type="term" value="P:UDP-N-acetylglucosamine biosynthetic process"/>
    <property type="evidence" value="ECO:0007669"/>
    <property type="project" value="UniProtKB-UniPathway"/>
</dbReference>
<proteinExistence type="inferred from homology"/>
<feature type="active site" description="Proton acceptor" evidence="18">
    <location>
        <position position="339"/>
    </location>
</feature>
<dbReference type="HAMAP" id="MF_01631">
    <property type="entry name" value="GlmU"/>
    <property type="match status" value="1"/>
</dbReference>
<accession>A0A0S4R8G3</accession>